<keyword evidence="7" id="KW-1133">Transmembrane helix</keyword>
<evidence type="ECO:0000256" key="2">
    <source>
        <dbReference type="ARBA" id="ARBA00022475"/>
    </source>
</evidence>
<reference evidence="9 10" key="1">
    <citation type="submission" date="2015-01" db="EMBL/GenBank/DDBJ databases">
        <title>Paenibacillus swuensis/DY6/whole genome sequencing.</title>
        <authorList>
            <person name="Kim M.K."/>
            <person name="Srinivasan S."/>
            <person name="Lee J.-J."/>
        </authorList>
    </citation>
    <scope>NUCLEOTIDE SEQUENCE [LARGE SCALE GENOMIC DNA]</scope>
    <source>
        <strain evidence="9 10">DY6</strain>
    </source>
</reference>
<dbReference type="Pfam" id="PF02518">
    <property type="entry name" value="HATPase_c"/>
    <property type="match status" value="1"/>
</dbReference>
<keyword evidence="5" id="KW-0418">Kinase</keyword>
<dbReference type="SUPFAM" id="SSF158472">
    <property type="entry name" value="HAMP domain-like"/>
    <property type="match status" value="1"/>
</dbReference>
<evidence type="ECO:0000313" key="9">
    <source>
        <dbReference type="EMBL" id="ANE48820.1"/>
    </source>
</evidence>
<evidence type="ECO:0000256" key="4">
    <source>
        <dbReference type="ARBA" id="ARBA00022679"/>
    </source>
</evidence>
<dbReference type="EMBL" id="CP011388">
    <property type="protein sequence ID" value="ANE48820.1"/>
    <property type="molecule type" value="Genomic_DNA"/>
</dbReference>
<dbReference type="PANTHER" id="PTHR34220:SF7">
    <property type="entry name" value="SENSOR HISTIDINE KINASE YPDA"/>
    <property type="match status" value="1"/>
</dbReference>
<gene>
    <name evidence="9" type="ORF">SY83_09160</name>
</gene>
<dbReference type="InterPro" id="IPR003660">
    <property type="entry name" value="HAMP_dom"/>
</dbReference>
<comment type="subcellular location">
    <subcellularLocation>
        <location evidence="1">Cell membrane</location>
        <topology evidence="1">Multi-pass membrane protein</topology>
    </subcellularLocation>
</comment>
<keyword evidence="4" id="KW-0808">Transferase</keyword>
<dbReference type="SMART" id="SM00304">
    <property type="entry name" value="HAMP"/>
    <property type="match status" value="1"/>
</dbReference>
<feature type="domain" description="HAMP" evidence="8">
    <location>
        <begin position="314"/>
        <end position="366"/>
    </location>
</feature>
<dbReference type="Proteomes" id="UP000076927">
    <property type="component" value="Chromosome"/>
</dbReference>
<evidence type="ECO:0000256" key="7">
    <source>
        <dbReference type="SAM" id="Phobius"/>
    </source>
</evidence>
<keyword evidence="3" id="KW-0597">Phosphoprotein</keyword>
<keyword evidence="2" id="KW-1003">Cell membrane</keyword>
<dbReference type="KEGG" id="pswu:SY83_09160"/>
<dbReference type="InterPro" id="IPR050640">
    <property type="entry name" value="Bact_2-comp_sensor_kinase"/>
</dbReference>
<evidence type="ECO:0000256" key="6">
    <source>
        <dbReference type="ARBA" id="ARBA00023136"/>
    </source>
</evidence>
<sequence length="576" mass="65654">MLSVRKRLYVPFAYKIMVPYLLLMLLTDALIGYFSYTAALDSKEEYIRTNMERTLRQIRDNTEYQIGDMDRISEQLFNSLTLQRLLQSNESDYQIYNNTVNTLLPQLESTLKLSVNNIRLNLYVQNEKLKEIYSPETLEDPFIQGKQLNIYHMSRIVNEPWYLKLEEGHMGTEWSQIGTDQERGNISTLRKLISFDKYGATIGYLRITTGLKDLFQSVDSFTLSEGTNVMVLLEADDSVLYSKMRQAISDEPSHLAMPGQLTIKEPLPGTPWKLVAVVPEAELRKDVQAIRNFTILVCTVSFIVMAGLGLLVARYFARKVGKLVSLITSFQGGEFGKRVRFTSNDEFASIAGAFNGMAQNIEELIQEVYVKNIQKKEAELESLQAQINPHFLYNTLSSINSLANLGEVENLSRMVSGLAKFYRLTLNDGNMLISLDKELQQVKAYIDIQTIKYGDRFEASYDIDEQLLCCETIKLILQPFVENVLKHAWFEERIHIRIVIAQEDGKVIIKVIDNGIGMNTARFHAGLTPQGIPSGYGIRNVEERIQLQYGPDYGVHMYSRPGIGTTVKLTLPHKKQ</sequence>
<evidence type="ECO:0000259" key="8">
    <source>
        <dbReference type="PROSITE" id="PS50885"/>
    </source>
</evidence>
<proteinExistence type="predicted"/>
<dbReference type="STRING" id="1178515.SY83_09160"/>
<dbReference type="PROSITE" id="PS50885">
    <property type="entry name" value="HAMP"/>
    <property type="match status" value="1"/>
</dbReference>
<dbReference type="Pfam" id="PF00672">
    <property type="entry name" value="HAMP"/>
    <property type="match status" value="1"/>
</dbReference>
<name>A0A172TP74_9BACL</name>
<dbReference type="Gene3D" id="6.10.340.10">
    <property type="match status" value="1"/>
</dbReference>
<protein>
    <recommendedName>
        <fullName evidence="8">HAMP domain-containing protein</fullName>
    </recommendedName>
</protein>
<feature type="transmembrane region" description="Helical" evidence="7">
    <location>
        <begin position="12"/>
        <end position="36"/>
    </location>
</feature>
<keyword evidence="7" id="KW-0812">Transmembrane</keyword>
<dbReference type="AlphaFoldDB" id="A0A172TP74"/>
<evidence type="ECO:0000313" key="10">
    <source>
        <dbReference type="Proteomes" id="UP000076927"/>
    </source>
</evidence>
<organism evidence="9 10">
    <name type="scientific">Paenibacillus swuensis</name>
    <dbReference type="NCBI Taxonomy" id="1178515"/>
    <lineage>
        <taxon>Bacteria</taxon>
        <taxon>Bacillati</taxon>
        <taxon>Bacillota</taxon>
        <taxon>Bacilli</taxon>
        <taxon>Bacillales</taxon>
        <taxon>Paenibacillaceae</taxon>
        <taxon>Paenibacillus</taxon>
    </lineage>
</organism>
<dbReference type="Pfam" id="PF06580">
    <property type="entry name" value="His_kinase"/>
    <property type="match status" value="1"/>
</dbReference>
<dbReference type="InterPro" id="IPR036890">
    <property type="entry name" value="HATPase_C_sf"/>
</dbReference>
<dbReference type="SUPFAM" id="SSF55874">
    <property type="entry name" value="ATPase domain of HSP90 chaperone/DNA topoisomerase II/histidine kinase"/>
    <property type="match status" value="1"/>
</dbReference>
<dbReference type="GO" id="GO:0005886">
    <property type="term" value="C:plasma membrane"/>
    <property type="evidence" value="ECO:0007669"/>
    <property type="project" value="UniProtKB-SubCell"/>
</dbReference>
<keyword evidence="6 7" id="KW-0472">Membrane</keyword>
<evidence type="ECO:0000256" key="3">
    <source>
        <dbReference type="ARBA" id="ARBA00022553"/>
    </source>
</evidence>
<dbReference type="InterPro" id="IPR003594">
    <property type="entry name" value="HATPase_dom"/>
</dbReference>
<dbReference type="Gene3D" id="3.30.565.10">
    <property type="entry name" value="Histidine kinase-like ATPase, C-terminal domain"/>
    <property type="match status" value="1"/>
</dbReference>
<dbReference type="GO" id="GO:0000155">
    <property type="term" value="F:phosphorelay sensor kinase activity"/>
    <property type="evidence" value="ECO:0007669"/>
    <property type="project" value="InterPro"/>
</dbReference>
<accession>A0A172TP74</accession>
<evidence type="ECO:0000256" key="1">
    <source>
        <dbReference type="ARBA" id="ARBA00004651"/>
    </source>
</evidence>
<feature type="transmembrane region" description="Helical" evidence="7">
    <location>
        <begin position="293"/>
        <end position="317"/>
    </location>
</feature>
<keyword evidence="10" id="KW-1185">Reference proteome</keyword>
<dbReference type="PANTHER" id="PTHR34220">
    <property type="entry name" value="SENSOR HISTIDINE KINASE YPDA"/>
    <property type="match status" value="1"/>
</dbReference>
<dbReference type="InterPro" id="IPR010559">
    <property type="entry name" value="Sig_transdc_His_kin_internal"/>
</dbReference>
<dbReference type="PATRIC" id="fig|1178515.4.peg.1828"/>
<dbReference type="CDD" id="cd06225">
    <property type="entry name" value="HAMP"/>
    <property type="match status" value="1"/>
</dbReference>
<evidence type="ECO:0000256" key="5">
    <source>
        <dbReference type="ARBA" id="ARBA00022777"/>
    </source>
</evidence>